<dbReference type="Gene3D" id="3.40.630.30">
    <property type="match status" value="1"/>
</dbReference>
<dbReference type="InParanoid" id="A0A078B251"/>
<gene>
    <name evidence="1" type="primary">Contig18572.g19740</name>
    <name evidence="1" type="ORF">STYLEM_17691</name>
</gene>
<evidence type="ECO:0000313" key="1">
    <source>
        <dbReference type="EMBL" id="CDW88569.1"/>
    </source>
</evidence>
<dbReference type="AlphaFoldDB" id="A0A078B251"/>
<protein>
    <recommendedName>
        <fullName evidence="3">N-acetyltransferase domain-containing protein</fullName>
    </recommendedName>
</protein>
<dbReference type="EMBL" id="CCKQ01016712">
    <property type="protein sequence ID" value="CDW88569.1"/>
    <property type="molecule type" value="Genomic_DNA"/>
</dbReference>
<dbReference type="SUPFAM" id="SSF55729">
    <property type="entry name" value="Acyl-CoA N-acyltransferases (Nat)"/>
    <property type="match status" value="1"/>
</dbReference>
<evidence type="ECO:0000313" key="2">
    <source>
        <dbReference type="Proteomes" id="UP000039865"/>
    </source>
</evidence>
<dbReference type="InterPro" id="IPR016181">
    <property type="entry name" value="Acyl_CoA_acyltransferase"/>
</dbReference>
<accession>A0A078B251</accession>
<proteinExistence type="predicted"/>
<evidence type="ECO:0008006" key="3">
    <source>
        <dbReference type="Google" id="ProtNLM"/>
    </source>
</evidence>
<keyword evidence="2" id="KW-1185">Reference proteome</keyword>
<dbReference type="Proteomes" id="UP000039865">
    <property type="component" value="Unassembled WGS sequence"/>
</dbReference>
<name>A0A078B251_STYLE</name>
<sequence>MRQFRKEFLSKTGEKYVLKQIDNIKHSELAMRMRAKALKDNEFYATDKWNYKNIGEQMKNCSRILVMGAMYGIYNEKREVISTISHHNALLRFMNDYQHLAPSTIYISDLFRDTLKQLPQDQLNGGKNYAYSCLGATKPEARQNGLMKKLMYLQFQHCYELDGYQNLLMFCTAYETYKVMSDIGAKPVKFYDLPEHLKLDCYKGDGIMQPGQGVCAAMCLELKDIQQKAIEYNNSY</sequence>
<reference evidence="1 2" key="1">
    <citation type="submission" date="2014-06" db="EMBL/GenBank/DDBJ databases">
        <authorList>
            <person name="Swart Estienne"/>
        </authorList>
    </citation>
    <scope>NUCLEOTIDE SEQUENCE [LARGE SCALE GENOMIC DNA]</scope>
    <source>
        <strain evidence="1 2">130c</strain>
    </source>
</reference>
<organism evidence="1 2">
    <name type="scientific">Stylonychia lemnae</name>
    <name type="common">Ciliate</name>
    <dbReference type="NCBI Taxonomy" id="5949"/>
    <lineage>
        <taxon>Eukaryota</taxon>
        <taxon>Sar</taxon>
        <taxon>Alveolata</taxon>
        <taxon>Ciliophora</taxon>
        <taxon>Intramacronucleata</taxon>
        <taxon>Spirotrichea</taxon>
        <taxon>Stichotrichia</taxon>
        <taxon>Sporadotrichida</taxon>
        <taxon>Oxytrichidae</taxon>
        <taxon>Stylonychinae</taxon>
        <taxon>Stylonychia</taxon>
    </lineage>
</organism>